<dbReference type="InterPro" id="IPR016631">
    <property type="entry name" value="Regulatory_RpfE"/>
</dbReference>
<protein>
    <submittedName>
        <fullName evidence="1">Phosphoglycerate mutase</fullName>
    </submittedName>
</protein>
<sequence>MSPSVRTSLTLLLPGRDRLAGQRVPPDLGRWLARGDRSEFKGSALEQLFDVLPRGWPVAAVTRERDAGDAAGACWLRADPAHVRAEINGARLLAHGRALGLTREQADALLVPLRPLFGDAGYALDAPHPHRWYVRLPSGSKLPRFTSPDEALGADFFDHLPADATPASAEGRRWRALLSECQVVLHNHPMNAQRAAQGLPSVNSVWFWGTGAKPDRVASAVDALATDDEVAHAFAAAASVRCEALPERWTAVPEPAKSAFDLRHVRGIEALHERWLAPIGQALEARRVDGVRLLFDDGVEYRLSAAQRWRIWRGPVVELAAADTPRDE</sequence>
<keyword evidence="2" id="KW-1185">Reference proteome</keyword>
<proteinExistence type="predicted"/>
<name>A0ABV6RLN4_9GAMM</name>
<dbReference type="EMBL" id="JBHLTG010000001">
    <property type="protein sequence ID" value="MFC0677900.1"/>
    <property type="molecule type" value="Genomic_DNA"/>
</dbReference>
<reference evidence="1 2" key="1">
    <citation type="submission" date="2024-09" db="EMBL/GenBank/DDBJ databases">
        <authorList>
            <person name="Sun Q."/>
            <person name="Mori K."/>
        </authorList>
    </citation>
    <scope>NUCLEOTIDE SEQUENCE [LARGE SCALE GENOMIC DNA]</scope>
    <source>
        <strain evidence="1 2">KCTC 23076</strain>
    </source>
</reference>
<organism evidence="1 2">
    <name type="scientific">Lysobacter korlensis</name>
    <dbReference type="NCBI Taxonomy" id="553636"/>
    <lineage>
        <taxon>Bacteria</taxon>
        <taxon>Pseudomonadati</taxon>
        <taxon>Pseudomonadota</taxon>
        <taxon>Gammaproteobacteria</taxon>
        <taxon>Lysobacterales</taxon>
        <taxon>Lysobacteraceae</taxon>
        <taxon>Lysobacter</taxon>
    </lineage>
</organism>
<dbReference type="Proteomes" id="UP001589896">
    <property type="component" value="Unassembled WGS sequence"/>
</dbReference>
<dbReference type="PIRSF" id="PIRSF015283">
    <property type="entry name" value="Regulatory_RpfE"/>
    <property type="match status" value="1"/>
</dbReference>
<comment type="caution">
    <text evidence="1">The sequence shown here is derived from an EMBL/GenBank/DDBJ whole genome shotgun (WGS) entry which is preliminary data.</text>
</comment>
<accession>A0ABV6RLN4</accession>
<evidence type="ECO:0000313" key="1">
    <source>
        <dbReference type="EMBL" id="MFC0677900.1"/>
    </source>
</evidence>
<evidence type="ECO:0000313" key="2">
    <source>
        <dbReference type="Proteomes" id="UP001589896"/>
    </source>
</evidence>
<gene>
    <name evidence="1" type="ORF">ACFFGH_08615</name>
</gene>
<dbReference type="RefSeq" id="WP_386667011.1">
    <property type="nucleotide sequence ID" value="NZ_JBHLTG010000001.1"/>
</dbReference>